<dbReference type="OrthoDB" id="5116982at2"/>
<reference evidence="2 3" key="1">
    <citation type="submission" date="2016-02" db="EMBL/GenBank/DDBJ databases">
        <authorList>
            <person name="Wen L."/>
            <person name="He K."/>
            <person name="Yang H."/>
        </authorList>
    </citation>
    <scope>NUCLEOTIDE SEQUENCE [LARGE SCALE GENOMIC DNA]</scope>
    <source>
        <strain evidence="2 3">CD11_3</strain>
    </source>
</reference>
<sequence length="103" mass="11157">MIAVFDDSVQRAVLHHMNADHTDDNVLIARAFSPLPDVIAATMTTFDGAAGEWHVITADGAEDVIRIPWPGGAITERAEVRREIVALYDAASARLGVEPRPHS</sequence>
<gene>
    <name evidence="2" type="ORF">AYL44_07500</name>
</gene>
<dbReference type="InterPro" id="IPR019595">
    <property type="entry name" value="DUF2470"/>
</dbReference>
<evidence type="ECO:0000313" key="3">
    <source>
        <dbReference type="Proteomes" id="UP000076998"/>
    </source>
</evidence>
<organism evidence="2 3">
    <name type="scientific">Microbacterium oleivorans</name>
    <dbReference type="NCBI Taxonomy" id="273677"/>
    <lineage>
        <taxon>Bacteria</taxon>
        <taxon>Bacillati</taxon>
        <taxon>Actinomycetota</taxon>
        <taxon>Actinomycetes</taxon>
        <taxon>Micrococcales</taxon>
        <taxon>Microbacteriaceae</taxon>
        <taxon>Microbacterium</taxon>
    </lineage>
</organism>
<dbReference type="RefSeq" id="WP_064002666.1">
    <property type="nucleotide sequence ID" value="NZ_LSTV01000002.1"/>
</dbReference>
<accession>A0A177KCH8</accession>
<name>A0A177KCH8_9MICO</name>
<proteinExistence type="predicted"/>
<dbReference type="EMBL" id="LSTV01000002">
    <property type="protein sequence ID" value="OAH50301.1"/>
    <property type="molecule type" value="Genomic_DNA"/>
</dbReference>
<dbReference type="Proteomes" id="UP000076998">
    <property type="component" value="Unassembled WGS sequence"/>
</dbReference>
<dbReference type="AlphaFoldDB" id="A0A177KCH8"/>
<dbReference type="InterPro" id="IPR037119">
    <property type="entry name" value="Haem_oxidase_HugZ-like_sf"/>
</dbReference>
<feature type="domain" description="DUF2470" evidence="1">
    <location>
        <begin position="12"/>
        <end position="87"/>
    </location>
</feature>
<evidence type="ECO:0000313" key="2">
    <source>
        <dbReference type="EMBL" id="OAH50301.1"/>
    </source>
</evidence>
<comment type="caution">
    <text evidence="2">The sequence shown here is derived from an EMBL/GenBank/DDBJ whole genome shotgun (WGS) entry which is preliminary data.</text>
</comment>
<evidence type="ECO:0000259" key="1">
    <source>
        <dbReference type="Pfam" id="PF10615"/>
    </source>
</evidence>
<dbReference type="Pfam" id="PF10615">
    <property type="entry name" value="DUF2470"/>
    <property type="match status" value="1"/>
</dbReference>
<protein>
    <recommendedName>
        <fullName evidence="1">DUF2470 domain-containing protein</fullName>
    </recommendedName>
</protein>
<dbReference type="Gene3D" id="3.20.180.10">
    <property type="entry name" value="PNP-oxidase-like"/>
    <property type="match status" value="1"/>
</dbReference>